<organism evidence="3 4">
    <name type="scientific">Arcicella rosea</name>
    <dbReference type="NCBI Taxonomy" id="502909"/>
    <lineage>
        <taxon>Bacteria</taxon>
        <taxon>Pseudomonadati</taxon>
        <taxon>Bacteroidota</taxon>
        <taxon>Cytophagia</taxon>
        <taxon>Cytophagales</taxon>
        <taxon>Flectobacillaceae</taxon>
        <taxon>Arcicella</taxon>
    </lineage>
</organism>
<feature type="domain" description="DUF4833" evidence="2">
    <location>
        <begin position="38"/>
        <end position="175"/>
    </location>
</feature>
<feature type="signal peptide" evidence="1">
    <location>
        <begin position="1"/>
        <end position="24"/>
    </location>
</feature>
<dbReference type="InterPro" id="IPR032269">
    <property type="entry name" value="DUF4833"/>
</dbReference>
<keyword evidence="1" id="KW-0732">Signal</keyword>
<dbReference type="Pfam" id="PF16117">
    <property type="entry name" value="DUF4833"/>
    <property type="match status" value="1"/>
</dbReference>
<dbReference type="Proteomes" id="UP000524404">
    <property type="component" value="Unassembled WGS sequence"/>
</dbReference>
<evidence type="ECO:0000313" key="3">
    <source>
        <dbReference type="EMBL" id="MBB6002855.1"/>
    </source>
</evidence>
<dbReference type="AlphaFoldDB" id="A0A841EI56"/>
<evidence type="ECO:0000259" key="2">
    <source>
        <dbReference type="Pfam" id="PF16117"/>
    </source>
</evidence>
<accession>A0A841EI56</accession>
<evidence type="ECO:0000313" key="4">
    <source>
        <dbReference type="Proteomes" id="UP000524404"/>
    </source>
</evidence>
<name>A0A841EI56_9BACT</name>
<proteinExistence type="predicted"/>
<gene>
    <name evidence="3" type="ORF">HNP25_001507</name>
</gene>
<dbReference type="RefSeq" id="WP_184132685.1">
    <property type="nucleotide sequence ID" value="NZ_JACHKT010000008.1"/>
</dbReference>
<comment type="caution">
    <text evidence="3">The sequence shown here is derived from an EMBL/GenBank/DDBJ whole genome shotgun (WGS) entry which is preliminary data.</text>
</comment>
<protein>
    <recommendedName>
        <fullName evidence="2">DUF4833 domain-containing protein</fullName>
    </recommendedName>
</protein>
<dbReference type="EMBL" id="JACHKT010000008">
    <property type="protein sequence ID" value="MBB6002855.1"/>
    <property type="molecule type" value="Genomic_DNA"/>
</dbReference>
<sequence length="178" mass="20883">MRNKRLIYYIILGLTFTLSTSFSPSNYPKVPDSPVRLFYIQRSANTNTIVYDANLLPNGNFDKENPVSVYWLRYQEQGQKKELTWIQSFLAYGISSKETNRENDFEAWLVSYKKKKLRIAFDKNRKPFAQLEINHKQAKLDHVFVKTEGSNLRPKVLYVEVFGKDLTTGDDIYEKIKP</sequence>
<evidence type="ECO:0000256" key="1">
    <source>
        <dbReference type="SAM" id="SignalP"/>
    </source>
</evidence>
<reference evidence="3 4" key="1">
    <citation type="submission" date="2020-08" db="EMBL/GenBank/DDBJ databases">
        <title>Functional genomics of gut bacteria from endangered species of beetles.</title>
        <authorList>
            <person name="Carlos-Shanley C."/>
        </authorList>
    </citation>
    <scope>NUCLEOTIDE SEQUENCE [LARGE SCALE GENOMIC DNA]</scope>
    <source>
        <strain evidence="3 4">S00070</strain>
    </source>
</reference>
<keyword evidence="4" id="KW-1185">Reference proteome</keyword>
<feature type="chain" id="PRO_5032358597" description="DUF4833 domain-containing protein" evidence="1">
    <location>
        <begin position="25"/>
        <end position="178"/>
    </location>
</feature>